<accession>A0AAN7D9D2</accession>
<evidence type="ECO:0000256" key="2">
    <source>
        <dbReference type="ARBA" id="ARBA00008187"/>
    </source>
</evidence>
<dbReference type="InterPro" id="IPR021151">
    <property type="entry name" value="GINS_A"/>
</dbReference>
<evidence type="ECO:0000256" key="4">
    <source>
        <dbReference type="ARBA" id="ARBA00022705"/>
    </source>
</evidence>
<dbReference type="CDD" id="cd21692">
    <property type="entry name" value="GINS_B_Sld5"/>
    <property type="match status" value="1"/>
</dbReference>
<dbReference type="PANTHER" id="PTHR21206">
    <property type="entry name" value="SLD5 PROTEIN"/>
    <property type="match status" value="1"/>
</dbReference>
<dbReference type="InterPro" id="IPR038749">
    <property type="entry name" value="Sld5_GINS_A"/>
</dbReference>
<evidence type="ECO:0000256" key="3">
    <source>
        <dbReference type="ARBA" id="ARBA00014804"/>
    </source>
</evidence>
<dbReference type="CDD" id="cd11711">
    <property type="entry name" value="GINS_A_Sld5"/>
    <property type="match status" value="1"/>
</dbReference>
<dbReference type="EMBL" id="JASEJX010000018">
    <property type="protein sequence ID" value="KAK4513272.1"/>
    <property type="molecule type" value="Genomic_DNA"/>
</dbReference>
<protein>
    <recommendedName>
        <fullName evidence="3">DNA replication complex GINS protein SLD5</fullName>
    </recommendedName>
</protein>
<comment type="subcellular location">
    <subcellularLocation>
        <location evidence="1">Nucleus</location>
    </subcellularLocation>
</comment>
<feature type="domain" description="GINS subunit" evidence="6">
    <location>
        <begin position="100"/>
        <end position="179"/>
    </location>
</feature>
<comment type="similarity">
    <text evidence="2">Belongs to the GINS4/SLD5 family.</text>
</comment>
<evidence type="ECO:0000259" key="7">
    <source>
        <dbReference type="Pfam" id="PF16922"/>
    </source>
</evidence>
<gene>
    <name evidence="8" type="primary">GND1_2</name>
    <name evidence="8" type="ORF">ATC70_011840</name>
</gene>
<evidence type="ECO:0000313" key="9">
    <source>
        <dbReference type="Proteomes" id="UP001304243"/>
    </source>
</evidence>
<feature type="domain" description="DNA replication complex GINS protein SLD5 C-terminal" evidence="7">
    <location>
        <begin position="207"/>
        <end position="258"/>
    </location>
</feature>
<dbReference type="Gene3D" id="1.20.58.1030">
    <property type="match status" value="1"/>
</dbReference>
<organism evidence="8 9">
    <name type="scientific">Mucor velutinosus</name>
    <dbReference type="NCBI Taxonomy" id="708070"/>
    <lineage>
        <taxon>Eukaryota</taxon>
        <taxon>Fungi</taxon>
        <taxon>Fungi incertae sedis</taxon>
        <taxon>Mucoromycota</taxon>
        <taxon>Mucoromycotina</taxon>
        <taxon>Mucoromycetes</taxon>
        <taxon>Mucorales</taxon>
        <taxon>Mucorineae</taxon>
        <taxon>Mucoraceae</taxon>
        <taxon>Mucor</taxon>
    </lineage>
</organism>
<keyword evidence="9" id="KW-1185">Reference proteome</keyword>
<sequence>MQSQSQSEEPESFMDSSLPTFIRNAINHNEDDYSNFEDTQAPSDFEASSYGIGNDGIISRPMGGTIDSLTKIWMDERNAPEILPYEHALVEPLILAIETQAENIMESMESQKENKFESMLYQTEIERVKYLLKSYLRCRLWKIEKYTLHLLRQPDLKELLSSQEIGYARRYQELIESHNHDSFLHQLPRSQHKQDEISVDMNMVVEPNLDAPVFCRVLSDIGHVEINNDSVLFEPNDIYILRYSDVRDYLKEKKVKLI</sequence>
<dbReference type="GO" id="GO:0000811">
    <property type="term" value="C:GINS complex"/>
    <property type="evidence" value="ECO:0007669"/>
    <property type="project" value="TreeGrafter"/>
</dbReference>
<name>A0AAN7D9D2_9FUNG</name>
<dbReference type="RefSeq" id="XP_064679938.1">
    <property type="nucleotide sequence ID" value="XM_064831025.1"/>
</dbReference>
<dbReference type="SUPFAM" id="SSF158573">
    <property type="entry name" value="GINS helical bundle-like"/>
    <property type="match status" value="1"/>
</dbReference>
<dbReference type="Pfam" id="PF05916">
    <property type="entry name" value="Sld5"/>
    <property type="match status" value="1"/>
</dbReference>
<dbReference type="Proteomes" id="UP001304243">
    <property type="component" value="Unassembled WGS sequence"/>
</dbReference>
<keyword evidence="4" id="KW-0235">DNA replication</keyword>
<dbReference type="InterPro" id="IPR036224">
    <property type="entry name" value="GINS_bundle-like_dom_sf"/>
</dbReference>
<proteinExistence type="inferred from homology"/>
<dbReference type="AlphaFoldDB" id="A0AAN7D9D2"/>
<dbReference type="GO" id="GO:0006261">
    <property type="term" value="P:DNA-templated DNA replication"/>
    <property type="evidence" value="ECO:0007669"/>
    <property type="project" value="InterPro"/>
</dbReference>
<comment type="caution">
    <text evidence="8">The sequence shown here is derived from an EMBL/GenBank/DDBJ whole genome shotgun (WGS) entry which is preliminary data.</text>
</comment>
<keyword evidence="5" id="KW-0539">Nucleus</keyword>
<reference evidence="8 9" key="1">
    <citation type="submission" date="2022-11" db="EMBL/GenBank/DDBJ databases">
        <title>Mucor velutinosus strain NIH1002 WGS.</title>
        <authorList>
            <person name="Subramanian P."/>
            <person name="Mullikin J.C."/>
            <person name="Segre J.A."/>
            <person name="Zelazny A.M."/>
        </authorList>
    </citation>
    <scope>NUCLEOTIDE SEQUENCE [LARGE SCALE GENOMIC DNA]</scope>
    <source>
        <strain evidence="8 9">NIH1002</strain>
    </source>
</reference>
<dbReference type="SUPFAM" id="SSF160059">
    <property type="entry name" value="PriA/YqbF domain"/>
    <property type="match status" value="1"/>
</dbReference>
<dbReference type="Pfam" id="PF16922">
    <property type="entry name" value="SLD5_C"/>
    <property type="match status" value="1"/>
</dbReference>
<evidence type="ECO:0000313" key="8">
    <source>
        <dbReference type="EMBL" id="KAK4513272.1"/>
    </source>
</evidence>
<evidence type="ECO:0000256" key="1">
    <source>
        <dbReference type="ARBA" id="ARBA00004123"/>
    </source>
</evidence>
<dbReference type="GO" id="GO:0000727">
    <property type="term" value="P:double-strand break repair via break-induced replication"/>
    <property type="evidence" value="ECO:0007669"/>
    <property type="project" value="TreeGrafter"/>
</dbReference>
<dbReference type="InterPro" id="IPR008591">
    <property type="entry name" value="GINS_Sld5"/>
</dbReference>
<dbReference type="InterPro" id="IPR031633">
    <property type="entry name" value="SLD5_C"/>
</dbReference>
<dbReference type="PANTHER" id="PTHR21206:SF0">
    <property type="entry name" value="DNA REPLICATION COMPLEX GINS PROTEIN SLD5"/>
    <property type="match status" value="1"/>
</dbReference>
<evidence type="ECO:0000259" key="6">
    <source>
        <dbReference type="Pfam" id="PF05916"/>
    </source>
</evidence>
<dbReference type="GeneID" id="89955526"/>
<evidence type="ECO:0000256" key="5">
    <source>
        <dbReference type="ARBA" id="ARBA00023242"/>
    </source>
</evidence>